<keyword evidence="2" id="KW-0934">Plastid</keyword>
<dbReference type="SUPFAM" id="SSF52540">
    <property type="entry name" value="P-loop containing nucleoside triphosphate hydrolases"/>
    <property type="match status" value="1"/>
</dbReference>
<dbReference type="Gene3D" id="3.40.50.300">
    <property type="entry name" value="P-loop containing nucleotide triphosphate hydrolases"/>
    <property type="match status" value="1"/>
</dbReference>
<dbReference type="InterPro" id="IPR003960">
    <property type="entry name" value="ATPase_AAA_CS"/>
</dbReference>
<name>A0A097KNC5_9CHLO</name>
<dbReference type="Gene3D" id="1.10.8.60">
    <property type="match status" value="1"/>
</dbReference>
<dbReference type="PANTHER" id="PTHR23076">
    <property type="entry name" value="METALLOPROTEASE M41 FTSH"/>
    <property type="match status" value="1"/>
</dbReference>
<dbReference type="GO" id="GO:0004176">
    <property type="term" value="F:ATP-dependent peptidase activity"/>
    <property type="evidence" value="ECO:0007669"/>
    <property type="project" value="InterPro"/>
</dbReference>
<dbReference type="GO" id="GO:0016887">
    <property type="term" value="F:ATP hydrolysis activity"/>
    <property type="evidence" value="ECO:0007669"/>
    <property type="project" value="InterPro"/>
</dbReference>
<dbReference type="GO" id="GO:0005524">
    <property type="term" value="F:ATP binding"/>
    <property type="evidence" value="ECO:0007669"/>
    <property type="project" value="InterPro"/>
</dbReference>
<proteinExistence type="predicted"/>
<dbReference type="Pfam" id="PF00004">
    <property type="entry name" value="AAA"/>
    <property type="match status" value="2"/>
</dbReference>
<dbReference type="GO" id="GO:0009535">
    <property type="term" value="C:chloroplast thylakoid membrane"/>
    <property type="evidence" value="ECO:0007669"/>
    <property type="project" value="TreeGrafter"/>
</dbReference>
<reference evidence="2" key="1">
    <citation type="journal article" date="2014" name="BMC Evol. Biol.">
        <title>Chloroplast phylogenomic analysis resolves deep-level relationships within the green algal class Trebouxiophyceae.</title>
        <authorList>
            <person name="Lemieux C."/>
            <person name="Otis C."/>
            <person name="Turmel M."/>
        </authorList>
    </citation>
    <scope>NUCLEOTIDE SEQUENCE</scope>
</reference>
<dbReference type="SUPFAM" id="SSF140990">
    <property type="entry name" value="FtsH protease domain-like"/>
    <property type="match status" value="1"/>
</dbReference>
<organism evidence="2">
    <name type="scientific">Microthamnion kuetzingianum</name>
    <dbReference type="NCBI Taxonomy" id="34148"/>
    <lineage>
        <taxon>Eukaryota</taxon>
        <taxon>Viridiplantae</taxon>
        <taxon>Chlorophyta</taxon>
        <taxon>core chlorophytes</taxon>
        <taxon>Trebouxiophyceae</taxon>
        <taxon>Microthamniales</taxon>
        <taxon>Microthamniaceae</taxon>
        <taxon>Microthamnion</taxon>
    </lineage>
</organism>
<dbReference type="EMBL" id="KM462876">
    <property type="protein sequence ID" value="AIT94677.1"/>
    <property type="molecule type" value="Genomic_DNA"/>
</dbReference>
<feature type="domain" description="AAA+ ATPase" evidence="1">
    <location>
        <begin position="1015"/>
        <end position="1223"/>
    </location>
</feature>
<dbReference type="PROSITE" id="PS00674">
    <property type="entry name" value="AAA"/>
    <property type="match status" value="1"/>
</dbReference>
<dbReference type="GO" id="GO:0006508">
    <property type="term" value="P:proteolysis"/>
    <property type="evidence" value="ECO:0007669"/>
    <property type="project" value="InterPro"/>
</dbReference>
<keyword evidence="2" id="KW-0150">Chloroplast</keyword>
<dbReference type="PANTHER" id="PTHR23076:SF58">
    <property type="entry name" value="INACTIVE ATP-DEPENDENT ZINC METALLOPROTEASE FTSHI 5, CHLOROPLASTIC-RELATED"/>
    <property type="match status" value="1"/>
</dbReference>
<protein>
    <submittedName>
        <fullName evidence="2">Cell division protein</fullName>
    </submittedName>
</protein>
<accession>A0A097KNC5</accession>
<geneLocation type="chloroplast" evidence="2"/>
<dbReference type="GeneID" id="22159947"/>
<keyword evidence="2" id="KW-0131">Cell cycle</keyword>
<evidence type="ECO:0000313" key="2">
    <source>
        <dbReference type="EMBL" id="AIT94677.1"/>
    </source>
</evidence>
<dbReference type="RefSeq" id="YP_009105873.1">
    <property type="nucleotide sequence ID" value="NC_025537.1"/>
</dbReference>
<sequence length="1654" mass="189586">MKFFSLSLSDAFLIFNKGFLNLKSALVPKIANFTVIQDYRVWAKKSISRYSADNTNFEMLVNLSLFTFAFSQMIWFRYQENSFSYFLKNTFPGVCLPSQTLSWDTFSTLFFENEYLKLKKVDMYPDTLILETDSNKFFNQKLLDIGVLSINKEKQAPTAYSSFILKSPSTEQDKNNTLLFSTSEEEHTHTIFDPIKAKETIGSIGSTRSSFFSYRLPSNLNLFADQFPSKLESNFDLNGTPTMGPLFSSSSSAERDLDLTDFLQSQEKYEENILFFKVKRSLLSSQRNDKVSRAKQLSQLTKTIKFPKNFEIPQKLLLAKEAKNRSYSKKNDQNILFLKAFFTKKPNITEVSNLVLTNTNDLSTRQVSSASQISSKAQFKQPKKQSRTSKKVQFFSKEVTNFSNYAGLNPFSSFENLLQAENEKQWGQKSDAFLAVRENNVSLRPLSSSASLNEVNTAKSDQYFFDVCSQEILNSLEQLSSPKPLLWLESRSQSGFLYPDNENVDFLLDQLMYQKNSVISFYKKNLKGTTLPFRQTFFKKNIFQPKILPIQVTFHTNISRSHNQKMAENKKKQFFGFKYRPVSLFFENQTYYEGDGLLKNKLTSDVDLSNKTEVNKWAKKYFSRSNFLTDRKDGFFGYSNKKGRFTNTVSNTANNLLKKEIDSRHLSSFPTTIENLNNKEKQIQEILVPVEAFKDIASSRDKLPQSPRDPELTITKRIFLDYYVQFFKRLPVILCNENWQIPYIKNDEWERIAQKVVFDSIGSDQTKTLAELGKQDNLSQSNLDDSFSDLDIPHRIELSIPLIRIAVPTSTNLINQPWPLTFIDYKPDALPTRFQQLINCKNFTYHSLPWSRSQWIPDLVSQRHFGNLYKRETTIFPNPGGSDSGASSVSKSSIPFFLTACFNDHWEPFTLNSWMILNQFCFVLFSLKVCQSCYQEYGKEVLVFLIEALESLGVVDEGLKDDFQLEKSGTGFRILKTLHKRFKDVAGIDGILPDLSEIVWFLRNSGRSFKMGKVIPKGVLFIGPPGTGKTFLASAIAGEAEVPILVQSGSTLSVPEQPGKGAERLKNLFSQARQLAPCIIFIDEIDTLGEKRQHVTGNPMGHDGMFEALGTKAISTSTYETTTEFSQNPNQFVPESTLFNSPNGIVHESIGTEPNAESKRSSPIAEKQGDQLNILTQFLVEMDGLESRQGIIVIGATNRPGVLDPAFTRPGRFDQVIKLEFPAKQKRIEILKLYSKNLGIDSRISWNYLGSRTDGCSAADLSAAMNESSIQAILKDTTHTVETIEQGLDFIQSSTRQKPYLRKKNGLATRGSQDPFFLKRLAYSQSGKAVLFTLLPQHPPCIFLNLWTPLESTKSENKLRKSDLVSKPFSTRFQLENILIGFYAAKACELLLLLKNSHRNFNIKFALSLNKQLQKKNENQSIKNELDLCPSPNTTRILASNSPPIFTLWESDLNREDMRQGTLLAQSMISKWYFYSKKLSLQKWNSIITNQNEEDTSFFKKLTVLTEMDPILERSEKNWQKVSLRAWWQNNVTQQTGSLNIFSGDWYRIYLADPEQNLRNEEFVPSDEFYHNGERSLNLFQHSGKVKKTSLYWNDLYKNHRDSLYQALVLSSFNKAFSLLDKNREIIDSFADYLLRYETIRENEISSFFLQFKT</sequence>
<evidence type="ECO:0000259" key="1">
    <source>
        <dbReference type="SMART" id="SM00382"/>
    </source>
</evidence>
<dbReference type="GO" id="GO:0051301">
    <property type="term" value="P:cell division"/>
    <property type="evidence" value="ECO:0007669"/>
    <property type="project" value="UniProtKB-KW"/>
</dbReference>
<keyword evidence="2" id="KW-0132">Cell division</keyword>
<dbReference type="GO" id="GO:0004222">
    <property type="term" value="F:metalloendopeptidase activity"/>
    <property type="evidence" value="ECO:0007669"/>
    <property type="project" value="InterPro"/>
</dbReference>
<dbReference type="InterPro" id="IPR037219">
    <property type="entry name" value="Peptidase_M41-like"/>
</dbReference>
<gene>
    <name evidence="2" type="primary">ftsH</name>
</gene>
<dbReference type="SMART" id="SM00382">
    <property type="entry name" value="AAA"/>
    <property type="match status" value="1"/>
</dbReference>
<dbReference type="InterPro" id="IPR003959">
    <property type="entry name" value="ATPase_AAA_core"/>
</dbReference>
<dbReference type="InterPro" id="IPR027417">
    <property type="entry name" value="P-loop_NTPase"/>
</dbReference>
<dbReference type="InterPro" id="IPR003593">
    <property type="entry name" value="AAA+_ATPase"/>
</dbReference>